<comment type="caution">
    <text evidence="1">The sequence shown here is derived from an EMBL/GenBank/DDBJ whole genome shotgun (WGS) entry which is preliminary data.</text>
</comment>
<name>A0ABW4LX50_9BACI</name>
<protein>
    <submittedName>
        <fullName evidence="1">Uncharacterized protein</fullName>
    </submittedName>
</protein>
<accession>A0ABW4LX50</accession>
<evidence type="ECO:0000313" key="2">
    <source>
        <dbReference type="Proteomes" id="UP001597214"/>
    </source>
</evidence>
<dbReference type="EMBL" id="JBHUEM010000052">
    <property type="protein sequence ID" value="MFD1739002.1"/>
    <property type="molecule type" value="Genomic_DNA"/>
</dbReference>
<proteinExistence type="predicted"/>
<organism evidence="1 2">
    <name type="scientific">Bacillus salitolerans</name>
    <dbReference type="NCBI Taxonomy" id="1437434"/>
    <lineage>
        <taxon>Bacteria</taxon>
        <taxon>Bacillati</taxon>
        <taxon>Bacillota</taxon>
        <taxon>Bacilli</taxon>
        <taxon>Bacillales</taxon>
        <taxon>Bacillaceae</taxon>
        <taxon>Bacillus</taxon>
    </lineage>
</organism>
<gene>
    <name evidence="1" type="ORF">ACFSCX_21035</name>
</gene>
<reference evidence="2" key="1">
    <citation type="journal article" date="2019" name="Int. J. Syst. Evol. Microbiol.">
        <title>The Global Catalogue of Microorganisms (GCM) 10K type strain sequencing project: providing services to taxonomists for standard genome sequencing and annotation.</title>
        <authorList>
            <consortium name="The Broad Institute Genomics Platform"/>
            <consortium name="The Broad Institute Genome Sequencing Center for Infectious Disease"/>
            <person name="Wu L."/>
            <person name="Ma J."/>
        </authorList>
    </citation>
    <scope>NUCLEOTIDE SEQUENCE [LARGE SCALE GENOMIC DNA]</scope>
    <source>
        <strain evidence="2">CCUG 49339</strain>
    </source>
</reference>
<dbReference type="Proteomes" id="UP001597214">
    <property type="component" value="Unassembled WGS sequence"/>
</dbReference>
<dbReference type="RefSeq" id="WP_377930228.1">
    <property type="nucleotide sequence ID" value="NZ_JBHUEM010000052.1"/>
</dbReference>
<keyword evidence="2" id="KW-1185">Reference proteome</keyword>
<evidence type="ECO:0000313" key="1">
    <source>
        <dbReference type="EMBL" id="MFD1739002.1"/>
    </source>
</evidence>
<sequence length="81" mass="9141">MFITLAAVCVTGVAIFLALSPVGGVIVGGTAATAIDYFKQNVLEYYDLNLFIELEFYLEKKAYCHKNNYRFTFSGNRFRIV</sequence>